<name>A0AAE0IZT5_9PEZI</name>
<dbReference type="Proteomes" id="UP001278500">
    <property type="component" value="Unassembled WGS sequence"/>
</dbReference>
<dbReference type="RefSeq" id="XP_062676425.1">
    <property type="nucleotide sequence ID" value="XM_062825849.1"/>
</dbReference>
<accession>A0AAE0IZT5</accession>
<dbReference type="GeneID" id="87863003"/>
<feature type="region of interest" description="Disordered" evidence="1">
    <location>
        <begin position="90"/>
        <end position="147"/>
    </location>
</feature>
<comment type="caution">
    <text evidence="2">The sequence shown here is derived from an EMBL/GenBank/DDBJ whole genome shotgun (WGS) entry which is preliminary data.</text>
</comment>
<protein>
    <submittedName>
        <fullName evidence="2">Uncharacterized protein</fullName>
    </submittedName>
</protein>
<sequence>MLTSIPCSRTGAVQVGSDFVSLAGVGNLTKLDVGPVPYLPYRCHGSTDLRLIDVLTLSGPQRYGSRLCVASGDGTESQAQFVNREPVDFERPMRSSGSVGGKDYCSDIRSQSEGAVTGRSSSPALPNVKNTENFTSMDDKDRGHLRI</sequence>
<reference evidence="2" key="1">
    <citation type="journal article" date="2023" name="Mol. Phylogenet. Evol.">
        <title>Genome-scale phylogeny and comparative genomics of the fungal order Sordariales.</title>
        <authorList>
            <person name="Hensen N."/>
            <person name="Bonometti L."/>
            <person name="Westerberg I."/>
            <person name="Brannstrom I.O."/>
            <person name="Guillou S."/>
            <person name="Cros-Aarteil S."/>
            <person name="Calhoun S."/>
            <person name="Haridas S."/>
            <person name="Kuo A."/>
            <person name="Mondo S."/>
            <person name="Pangilinan J."/>
            <person name="Riley R."/>
            <person name="LaButti K."/>
            <person name="Andreopoulos B."/>
            <person name="Lipzen A."/>
            <person name="Chen C."/>
            <person name="Yan M."/>
            <person name="Daum C."/>
            <person name="Ng V."/>
            <person name="Clum A."/>
            <person name="Steindorff A."/>
            <person name="Ohm R.A."/>
            <person name="Martin F."/>
            <person name="Silar P."/>
            <person name="Natvig D.O."/>
            <person name="Lalanne C."/>
            <person name="Gautier V."/>
            <person name="Ament-Velasquez S.L."/>
            <person name="Kruys A."/>
            <person name="Hutchinson M.I."/>
            <person name="Powell A.J."/>
            <person name="Barry K."/>
            <person name="Miller A.N."/>
            <person name="Grigoriev I.V."/>
            <person name="Debuchy R."/>
            <person name="Gladieux P."/>
            <person name="Hiltunen Thoren M."/>
            <person name="Johannesson H."/>
        </authorList>
    </citation>
    <scope>NUCLEOTIDE SEQUENCE</scope>
    <source>
        <strain evidence="2">CBS 560.94</strain>
    </source>
</reference>
<keyword evidence="3" id="KW-1185">Reference proteome</keyword>
<feature type="compositionally biased region" description="Polar residues" evidence="1">
    <location>
        <begin position="108"/>
        <end position="136"/>
    </location>
</feature>
<gene>
    <name evidence="2" type="ORF">B0H65DRAFT_447133</name>
</gene>
<dbReference type="EMBL" id="JAUEPP010000015">
    <property type="protein sequence ID" value="KAK3334259.1"/>
    <property type="molecule type" value="Genomic_DNA"/>
</dbReference>
<evidence type="ECO:0000313" key="3">
    <source>
        <dbReference type="Proteomes" id="UP001278500"/>
    </source>
</evidence>
<organism evidence="2 3">
    <name type="scientific">Neurospora tetraspora</name>
    <dbReference type="NCBI Taxonomy" id="94610"/>
    <lineage>
        <taxon>Eukaryota</taxon>
        <taxon>Fungi</taxon>
        <taxon>Dikarya</taxon>
        <taxon>Ascomycota</taxon>
        <taxon>Pezizomycotina</taxon>
        <taxon>Sordariomycetes</taxon>
        <taxon>Sordariomycetidae</taxon>
        <taxon>Sordariales</taxon>
        <taxon>Sordariaceae</taxon>
        <taxon>Neurospora</taxon>
    </lineage>
</organism>
<dbReference type="AlphaFoldDB" id="A0AAE0IZT5"/>
<evidence type="ECO:0000313" key="2">
    <source>
        <dbReference type="EMBL" id="KAK3334259.1"/>
    </source>
</evidence>
<proteinExistence type="predicted"/>
<reference evidence="2" key="2">
    <citation type="submission" date="2023-06" db="EMBL/GenBank/DDBJ databases">
        <authorList>
            <consortium name="Lawrence Berkeley National Laboratory"/>
            <person name="Haridas S."/>
            <person name="Hensen N."/>
            <person name="Bonometti L."/>
            <person name="Westerberg I."/>
            <person name="Brannstrom I.O."/>
            <person name="Guillou S."/>
            <person name="Cros-Aarteil S."/>
            <person name="Calhoun S."/>
            <person name="Kuo A."/>
            <person name="Mondo S."/>
            <person name="Pangilinan J."/>
            <person name="Riley R."/>
            <person name="Labutti K."/>
            <person name="Andreopoulos B."/>
            <person name="Lipzen A."/>
            <person name="Chen C."/>
            <person name="Yanf M."/>
            <person name="Daum C."/>
            <person name="Ng V."/>
            <person name="Clum A."/>
            <person name="Steindorff A."/>
            <person name="Ohm R."/>
            <person name="Martin F."/>
            <person name="Silar P."/>
            <person name="Natvig D."/>
            <person name="Lalanne C."/>
            <person name="Gautier V."/>
            <person name="Ament-Velasquez S.L."/>
            <person name="Kruys A."/>
            <person name="Hutchinson M.I."/>
            <person name="Powell A.J."/>
            <person name="Barry K."/>
            <person name="Miller A.N."/>
            <person name="Grigoriev I.V."/>
            <person name="Debuchy R."/>
            <person name="Gladieux P."/>
            <person name="Thoren M.H."/>
            <person name="Johannesson H."/>
        </authorList>
    </citation>
    <scope>NUCLEOTIDE SEQUENCE</scope>
    <source>
        <strain evidence="2">CBS 560.94</strain>
    </source>
</reference>
<evidence type="ECO:0000256" key="1">
    <source>
        <dbReference type="SAM" id="MobiDB-lite"/>
    </source>
</evidence>
<feature type="compositionally biased region" description="Basic and acidic residues" evidence="1">
    <location>
        <begin position="137"/>
        <end position="147"/>
    </location>
</feature>